<evidence type="ECO:0000256" key="5">
    <source>
        <dbReference type="SAM" id="Phobius"/>
    </source>
</evidence>
<dbReference type="GO" id="GO:0016020">
    <property type="term" value="C:membrane"/>
    <property type="evidence" value="ECO:0007669"/>
    <property type="project" value="UniProtKB-SubCell"/>
</dbReference>
<feature type="transmembrane region" description="Helical" evidence="5">
    <location>
        <begin position="23"/>
        <end position="44"/>
    </location>
</feature>
<protein>
    <recommendedName>
        <fullName evidence="6">ABC-2 type transporter transmembrane domain-containing protein</fullName>
    </recommendedName>
</protein>
<dbReference type="InterPro" id="IPR013525">
    <property type="entry name" value="ABC2_TM"/>
</dbReference>
<comment type="subcellular location">
    <subcellularLocation>
        <location evidence="1">Membrane</location>
        <topology evidence="1">Multi-pass membrane protein</topology>
    </subcellularLocation>
</comment>
<sequence length="235" mass="26930">MEYISYLGCGFSYVGACIFGDEGLVVTFMPMFVLPMLVFGGFYINALNIPKYFMPFSYISWFKHGFEALEENQWNGIDDIPGCGNVTNTGEYCPASNGYQILQRRGITTPMEWNIFILFSSFFVYRFIGMIALNIRVNFLFLFCFVFQRDKNLATSLLSENTWRPFACFSGFCPVIDNFLRPENDFASTVNQYAMIECFASIESTLASEKLESADLRLLSSKNRSNDDFVKLTFQ</sequence>
<keyword evidence="3 5" id="KW-1133">Transmembrane helix</keyword>
<reference evidence="7" key="1">
    <citation type="submission" date="2022-11" db="EMBL/GenBank/DDBJ databases">
        <authorList>
            <person name="Kikuchi T."/>
        </authorList>
    </citation>
    <scope>NUCLEOTIDE SEQUENCE</scope>
    <source>
        <strain evidence="7">PS1010</strain>
    </source>
</reference>
<accession>A0A9P1MVZ1</accession>
<keyword evidence="2 5" id="KW-0812">Transmembrane</keyword>
<name>A0A9P1MVZ1_9PELO</name>
<comment type="caution">
    <text evidence="7">The sequence shown here is derived from an EMBL/GenBank/DDBJ whole genome shotgun (WGS) entry which is preliminary data.</text>
</comment>
<evidence type="ECO:0000256" key="3">
    <source>
        <dbReference type="ARBA" id="ARBA00022989"/>
    </source>
</evidence>
<dbReference type="EMBL" id="CANHGI010000002">
    <property type="protein sequence ID" value="CAI5441712.1"/>
    <property type="molecule type" value="Genomic_DNA"/>
</dbReference>
<gene>
    <name evidence="7" type="ORF">CAMP_LOCUS4349</name>
</gene>
<dbReference type="Proteomes" id="UP001152747">
    <property type="component" value="Unassembled WGS sequence"/>
</dbReference>
<dbReference type="Pfam" id="PF01061">
    <property type="entry name" value="ABC2_membrane"/>
    <property type="match status" value="1"/>
</dbReference>
<evidence type="ECO:0000259" key="6">
    <source>
        <dbReference type="Pfam" id="PF01061"/>
    </source>
</evidence>
<organism evidence="7 8">
    <name type="scientific">Caenorhabditis angaria</name>
    <dbReference type="NCBI Taxonomy" id="860376"/>
    <lineage>
        <taxon>Eukaryota</taxon>
        <taxon>Metazoa</taxon>
        <taxon>Ecdysozoa</taxon>
        <taxon>Nematoda</taxon>
        <taxon>Chromadorea</taxon>
        <taxon>Rhabditida</taxon>
        <taxon>Rhabditina</taxon>
        <taxon>Rhabditomorpha</taxon>
        <taxon>Rhabditoidea</taxon>
        <taxon>Rhabditidae</taxon>
        <taxon>Peloderinae</taxon>
        <taxon>Caenorhabditis</taxon>
    </lineage>
</organism>
<feature type="domain" description="ABC-2 type transporter transmembrane" evidence="6">
    <location>
        <begin position="7"/>
        <end position="73"/>
    </location>
</feature>
<dbReference type="OrthoDB" id="66620at2759"/>
<dbReference type="GO" id="GO:0140359">
    <property type="term" value="F:ABC-type transporter activity"/>
    <property type="evidence" value="ECO:0007669"/>
    <property type="project" value="InterPro"/>
</dbReference>
<evidence type="ECO:0000313" key="8">
    <source>
        <dbReference type="Proteomes" id="UP001152747"/>
    </source>
</evidence>
<evidence type="ECO:0000256" key="4">
    <source>
        <dbReference type="ARBA" id="ARBA00023136"/>
    </source>
</evidence>
<evidence type="ECO:0000313" key="7">
    <source>
        <dbReference type="EMBL" id="CAI5441712.1"/>
    </source>
</evidence>
<feature type="transmembrane region" description="Helical" evidence="5">
    <location>
        <begin position="113"/>
        <end position="135"/>
    </location>
</feature>
<keyword evidence="8" id="KW-1185">Reference proteome</keyword>
<proteinExistence type="predicted"/>
<evidence type="ECO:0000256" key="2">
    <source>
        <dbReference type="ARBA" id="ARBA00022692"/>
    </source>
</evidence>
<keyword evidence="4 5" id="KW-0472">Membrane</keyword>
<evidence type="ECO:0000256" key="1">
    <source>
        <dbReference type="ARBA" id="ARBA00004141"/>
    </source>
</evidence>
<dbReference type="AlphaFoldDB" id="A0A9P1MVZ1"/>